<keyword evidence="1" id="KW-0732">Signal</keyword>
<dbReference type="VEuPathDB" id="TrichDB:TVAG_420290"/>
<dbReference type="VEuPathDB" id="TrichDB:TVAGG3_0424920"/>
<feature type="signal peptide" evidence="1">
    <location>
        <begin position="1"/>
        <end position="20"/>
    </location>
</feature>
<proteinExistence type="predicted"/>
<sequence length="195" mass="22950">MLALLISLTLSANIWTYTRTSYEGQKCYQLNIAEFEKVLLSTQDTGAEFRIQLIDYNQELSYYKLKPIKMFAKEVRDKYPNEHYAFTGYKEGKPSEIIGLVWCFKVLKQFWMILPATIEIKKTITEYVLFNPDYLATRKLNEIDNFNSTINHILNQVDEVTAEFKHHLHDADSEGESIEQEWTILKLFDLYLSQP</sequence>
<dbReference type="KEGG" id="tva:4767326"/>
<dbReference type="EMBL" id="DS113358">
    <property type="protein sequence ID" value="EAY09407.1"/>
    <property type="molecule type" value="Genomic_DNA"/>
</dbReference>
<dbReference type="Proteomes" id="UP000001542">
    <property type="component" value="Unassembled WGS sequence"/>
</dbReference>
<feature type="chain" id="PRO_5002643124" evidence="1">
    <location>
        <begin position="21"/>
        <end position="195"/>
    </location>
</feature>
<evidence type="ECO:0000256" key="1">
    <source>
        <dbReference type="SAM" id="SignalP"/>
    </source>
</evidence>
<gene>
    <name evidence="2" type="ORF">TVAG_420290</name>
</gene>
<keyword evidence="3" id="KW-1185">Reference proteome</keyword>
<organism evidence="2 3">
    <name type="scientific">Trichomonas vaginalis (strain ATCC PRA-98 / G3)</name>
    <dbReference type="NCBI Taxonomy" id="412133"/>
    <lineage>
        <taxon>Eukaryota</taxon>
        <taxon>Metamonada</taxon>
        <taxon>Parabasalia</taxon>
        <taxon>Trichomonadida</taxon>
        <taxon>Trichomonadidae</taxon>
        <taxon>Trichomonas</taxon>
    </lineage>
</organism>
<evidence type="ECO:0000313" key="3">
    <source>
        <dbReference type="Proteomes" id="UP000001542"/>
    </source>
</evidence>
<dbReference type="RefSeq" id="XP_001321630.1">
    <property type="nucleotide sequence ID" value="XM_001321595.1"/>
</dbReference>
<name>A2ED52_TRIV3</name>
<reference evidence="2" key="1">
    <citation type="submission" date="2006-10" db="EMBL/GenBank/DDBJ databases">
        <authorList>
            <person name="Amadeo P."/>
            <person name="Zhao Q."/>
            <person name="Wortman J."/>
            <person name="Fraser-Liggett C."/>
            <person name="Carlton J."/>
        </authorList>
    </citation>
    <scope>NUCLEOTIDE SEQUENCE</scope>
    <source>
        <strain evidence="2">G3</strain>
    </source>
</reference>
<dbReference type="InParanoid" id="A2ED52"/>
<dbReference type="AlphaFoldDB" id="A2ED52"/>
<accession>A2ED52</accession>
<protein>
    <submittedName>
        <fullName evidence="2">Uncharacterized protein</fullName>
    </submittedName>
</protein>
<reference evidence="2" key="2">
    <citation type="journal article" date="2007" name="Science">
        <title>Draft genome sequence of the sexually transmitted pathogen Trichomonas vaginalis.</title>
        <authorList>
            <person name="Carlton J.M."/>
            <person name="Hirt R.P."/>
            <person name="Silva J.C."/>
            <person name="Delcher A.L."/>
            <person name="Schatz M."/>
            <person name="Zhao Q."/>
            <person name="Wortman J.R."/>
            <person name="Bidwell S.L."/>
            <person name="Alsmark U.C.M."/>
            <person name="Besteiro S."/>
            <person name="Sicheritz-Ponten T."/>
            <person name="Noel C.J."/>
            <person name="Dacks J.B."/>
            <person name="Foster P.G."/>
            <person name="Simillion C."/>
            <person name="Van de Peer Y."/>
            <person name="Miranda-Saavedra D."/>
            <person name="Barton G.J."/>
            <person name="Westrop G.D."/>
            <person name="Mueller S."/>
            <person name="Dessi D."/>
            <person name="Fiori P.L."/>
            <person name="Ren Q."/>
            <person name="Paulsen I."/>
            <person name="Zhang H."/>
            <person name="Bastida-Corcuera F.D."/>
            <person name="Simoes-Barbosa A."/>
            <person name="Brown M.T."/>
            <person name="Hayes R.D."/>
            <person name="Mukherjee M."/>
            <person name="Okumura C.Y."/>
            <person name="Schneider R."/>
            <person name="Smith A.J."/>
            <person name="Vanacova S."/>
            <person name="Villalvazo M."/>
            <person name="Haas B.J."/>
            <person name="Pertea M."/>
            <person name="Feldblyum T.V."/>
            <person name="Utterback T.R."/>
            <person name="Shu C.L."/>
            <person name="Osoegawa K."/>
            <person name="de Jong P.J."/>
            <person name="Hrdy I."/>
            <person name="Horvathova L."/>
            <person name="Zubacova Z."/>
            <person name="Dolezal P."/>
            <person name="Malik S.B."/>
            <person name="Logsdon J.M. Jr."/>
            <person name="Henze K."/>
            <person name="Gupta A."/>
            <person name="Wang C.C."/>
            <person name="Dunne R.L."/>
            <person name="Upcroft J.A."/>
            <person name="Upcroft P."/>
            <person name="White O."/>
            <person name="Salzberg S.L."/>
            <person name="Tang P."/>
            <person name="Chiu C.-H."/>
            <person name="Lee Y.-S."/>
            <person name="Embley T.M."/>
            <person name="Coombs G.H."/>
            <person name="Mottram J.C."/>
            <person name="Tachezy J."/>
            <person name="Fraser-Liggett C.M."/>
            <person name="Johnson P.J."/>
        </authorList>
    </citation>
    <scope>NUCLEOTIDE SEQUENCE [LARGE SCALE GENOMIC DNA]</scope>
    <source>
        <strain evidence="2">G3</strain>
    </source>
</reference>
<evidence type="ECO:0000313" key="2">
    <source>
        <dbReference type="EMBL" id="EAY09407.1"/>
    </source>
</evidence>